<evidence type="ECO:0000313" key="1">
    <source>
        <dbReference type="EMBL" id="KAK2754328.1"/>
    </source>
</evidence>
<comment type="caution">
    <text evidence="1">The sequence shown here is derived from an EMBL/GenBank/DDBJ whole genome shotgun (WGS) entry which is preliminary data.</text>
</comment>
<dbReference type="Proteomes" id="UP001281614">
    <property type="component" value="Unassembled WGS sequence"/>
</dbReference>
<reference evidence="1" key="1">
    <citation type="submission" date="2023-02" db="EMBL/GenBank/DDBJ databases">
        <title>Colletotrichum kahawae CIFC_Que2 genome sequencing and assembly.</title>
        <authorList>
            <person name="Baroncelli R."/>
        </authorList>
    </citation>
    <scope>NUCLEOTIDE SEQUENCE</scope>
    <source>
        <strain evidence="1">CIFC_Que2</strain>
    </source>
</reference>
<evidence type="ECO:0000313" key="2">
    <source>
        <dbReference type="Proteomes" id="UP001281614"/>
    </source>
</evidence>
<accession>A0AAD9YBM2</accession>
<name>A0AAD9YBM2_COLKA</name>
<keyword evidence="2" id="KW-1185">Reference proteome</keyword>
<sequence>MRRMIPLSFSVRLDDEVSDETTNDARRHWQPWQVVVTAKEGLVLGWCWAGEWMVACVGFGALSEAMQLNDRPSALGILTFIEESRSRSSTGSPITIDYLNDIPVRAVVVKQGGRRVVRHRCSDEAHQPKG</sequence>
<dbReference type="AlphaFoldDB" id="A0AAD9YBM2"/>
<proteinExistence type="predicted"/>
<dbReference type="EMBL" id="VYYT01000232">
    <property type="protein sequence ID" value="KAK2754328.1"/>
    <property type="molecule type" value="Genomic_DNA"/>
</dbReference>
<organism evidence="1 2">
    <name type="scientific">Colletotrichum kahawae</name>
    <name type="common">Coffee berry disease fungus</name>
    <dbReference type="NCBI Taxonomy" id="34407"/>
    <lineage>
        <taxon>Eukaryota</taxon>
        <taxon>Fungi</taxon>
        <taxon>Dikarya</taxon>
        <taxon>Ascomycota</taxon>
        <taxon>Pezizomycotina</taxon>
        <taxon>Sordariomycetes</taxon>
        <taxon>Hypocreomycetidae</taxon>
        <taxon>Glomerellales</taxon>
        <taxon>Glomerellaceae</taxon>
        <taxon>Colletotrichum</taxon>
        <taxon>Colletotrichum gloeosporioides species complex</taxon>
    </lineage>
</organism>
<protein>
    <submittedName>
        <fullName evidence="1">Uncharacterized protein</fullName>
    </submittedName>
</protein>
<gene>
    <name evidence="1" type="ORF">CKAH01_17483</name>
</gene>